<evidence type="ECO:0008006" key="4">
    <source>
        <dbReference type="Google" id="ProtNLM"/>
    </source>
</evidence>
<gene>
    <name evidence="2" type="ORF">H2C83_09975</name>
</gene>
<keyword evidence="1" id="KW-0732">Signal</keyword>
<evidence type="ECO:0000256" key="1">
    <source>
        <dbReference type="SAM" id="SignalP"/>
    </source>
</evidence>
<name>A0A7W2ARJ0_9BACL</name>
<organism evidence="2 3">
    <name type="scientific">Thermoactinomyces mirandus</name>
    <dbReference type="NCBI Taxonomy" id="2756294"/>
    <lineage>
        <taxon>Bacteria</taxon>
        <taxon>Bacillati</taxon>
        <taxon>Bacillota</taxon>
        <taxon>Bacilli</taxon>
        <taxon>Bacillales</taxon>
        <taxon>Thermoactinomycetaceae</taxon>
        <taxon>Thermoactinomyces</taxon>
    </lineage>
</organism>
<sequence>MRNFWKLFSVAILSGLLLISGCSSDGTKNPEADKAAPELTPTEVIDKSIQTMDQIGYTYDLKSNQNITTSSGDLSQTLKTEIKSTVNITSNPIAFHVKGSVESNGMQLPIEMYLVENTFYNKVPDAGWAKATMDTSAFEASQDPTAALKQLEQLIQKMGGNVLPEGITLNKASGAYVLEMNLTALNNDPSFQDMLKEQLKSSFQSSSGINLGSLDQMKIENFNQKIWIDEKTFKQTRIAQDMKISFPVEGSTLTIDQHLEMNLKGEYTETIQVPEEVKNSAQRI</sequence>
<dbReference type="Pfam" id="PF20316">
    <property type="entry name" value="DUF6612"/>
    <property type="match status" value="1"/>
</dbReference>
<dbReference type="InterPro" id="IPR046720">
    <property type="entry name" value="DUF6612"/>
</dbReference>
<evidence type="ECO:0000313" key="3">
    <source>
        <dbReference type="Proteomes" id="UP000538292"/>
    </source>
</evidence>
<keyword evidence="3" id="KW-1185">Reference proteome</keyword>
<evidence type="ECO:0000313" key="2">
    <source>
        <dbReference type="EMBL" id="MBA4602633.1"/>
    </source>
</evidence>
<proteinExistence type="predicted"/>
<reference evidence="2 3" key="1">
    <citation type="submission" date="2020-07" db="EMBL/GenBank/DDBJ databases">
        <title>Thermoactinomyces phylogeny.</title>
        <authorList>
            <person name="Dunlap C."/>
        </authorList>
    </citation>
    <scope>NUCLEOTIDE SEQUENCE [LARGE SCALE GENOMIC DNA]</scope>
    <source>
        <strain evidence="2 3">AMNI-1</strain>
    </source>
</reference>
<protein>
    <recommendedName>
        <fullName evidence="4">Lipoprotein</fullName>
    </recommendedName>
</protein>
<dbReference type="EMBL" id="JACEOL010000033">
    <property type="protein sequence ID" value="MBA4602633.1"/>
    <property type="molecule type" value="Genomic_DNA"/>
</dbReference>
<dbReference type="Gene3D" id="2.50.20.20">
    <property type="match status" value="1"/>
</dbReference>
<comment type="caution">
    <text evidence="2">The sequence shown here is derived from an EMBL/GenBank/DDBJ whole genome shotgun (WGS) entry which is preliminary data.</text>
</comment>
<accession>A0A7W2ARJ0</accession>
<dbReference type="RefSeq" id="WP_181740372.1">
    <property type="nucleotide sequence ID" value="NZ_JACEOL010000033.1"/>
</dbReference>
<dbReference type="AlphaFoldDB" id="A0A7W2ARJ0"/>
<dbReference type="PROSITE" id="PS51257">
    <property type="entry name" value="PROKAR_LIPOPROTEIN"/>
    <property type="match status" value="1"/>
</dbReference>
<dbReference type="Proteomes" id="UP000538292">
    <property type="component" value="Unassembled WGS sequence"/>
</dbReference>
<feature type="chain" id="PRO_5038339037" description="Lipoprotein" evidence="1">
    <location>
        <begin position="26"/>
        <end position="284"/>
    </location>
</feature>
<feature type="signal peptide" evidence="1">
    <location>
        <begin position="1"/>
        <end position="25"/>
    </location>
</feature>